<sequence>MGDIGSPPAPDRTRAHGGIIASPGAGPAPRRHPAGERLAGLGTGRQNEKEHTVKNTTAGRRDSAPRTPLGAVPPPVGGRDGRRGR</sequence>
<name>D6A1F7_STRV1</name>
<gene>
    <name evidence="2" type="ORF">SSFG_00773</name>
</gene>
<evidence type="ECO:0000313" key="2">
    <source>
        <dbReference type="EMBL" id="EFE65519.2"/>
    </source>
</evidence>
<dbReference type="EMBL" id="DS999641">
    <property type="protein sequence ID" value="EFE65519.2"/>
    <property type="molecule type" value="Genomic_DNA"/>
</dbReference>
<accession>D6A1F7</accession>
<dbReference type="AlphaFoldDB" id="D6A1F7"/>
<reference evidence="3" key="1">
    <citation type="submission" date="2008-12" db="EMBL/GenBank/DDBJ databases">
        <title>Annotation of Streptomyces ghanaensis ATCC 14672.</title>
        <authorList>
            <consortium name="The Broad Institute Genome Sequencing Platform"/>
            <consortium name="Broad Institute Microbial Sequencing Center"/>
            <person name="Fischbach M."/>
            <person name="Ward D."/>
            <person name="Young S."/>
            <person name="Kodira C.D."/>
            <person name="Zeng Q."/>
            <person name="Koehrsen M."/>
            <person name="Godfrey P."/>
            <person name="Alvarado L."/>
            <person name="Berlin A.M."/>
            <person name="Borenstein D."/>
            <person name="Chen Z."/>
            <person name="Engels R."/>
            <person name="Freedman E."/>
            <person name="Gellesch M."/>
            <person name="Goldberg J."/>
            <person name="Griggs A."/>
            <person name="Gujja S."/>
            <person name="Heiman D.I."/>
            <person name="Hepburn T.A."/>
            <person name="Howarth C."/>
            <person name="Jen D."/>
            <person name="Larson L."/>
            <person name="Lewis B."/>
            <person name="Mehta T."/>
            <person name="Park D."/>
            <person name="Pearson M."/>
            <person name="Roberts A."/>
            <person name="Saif S."/>
            <person name="Shea T.D."/>
            <person name="Shenoy N."/>
            <person name="Sisk P."/>
            <person name="Stolte C."/>
            <person name="Sykes S.N."/>
            <person name="Walk T."/>
            <person name="White J."/>
            <person name="Yandava C."/>
            <person name="Straight P."/>
            <person name="Clardy J."/>
            <person name="Hung D."/>
            <person name="Kolter R."/>
            <person name="Mekalanos J."/>
            <person name="Walker S."/>
            <person name="Walsh C.T."/>
            <person name="Wieland B.L.C."/>
            <person name="Ilzarbe M."/>
            <person name="Galagan J."/>
            <person name="Nusbaum C."/>
            <person name="Birren B."/>
        </authorList>
    </citation>
    <scope>NUCLEOTIDE SEQUENCE [LARGE SCALE GENOMIC DNA]</scope>
    <source>
        <strain evidence="3">ATCC 14672 / DSM 40746 / JCM 4963 / KCTC 9882 / NRRL B-12104 / FH 1290</strain>
    </source>
</reference>
<evidence type="ECO:0000313" key="3">
    <source>
        <dbReference type="Proteomes" id="UP000003824"/>
    </source>
</evidence>
<feature type="region of interest" description="Disordered" evidence="1">
    <location>
        <begin position="1"/>
        <end position="85"/>
    </location>
</feature>
<dbReference type="Proteomes" id="UP000003824">
    <property type="component" value="Unassembled WGS sequence"/>
</dbReference>
<protein>
    <submittedName>
        <fullName evidence="2">Predicted protein</fullName>
    </submittedName>
</protein>
<feature type="compositionally biased region" description="Low complexity" evidence="1">
    <location>
        <begin position="16"/>
        <end position="28"/>
    </location>
</feature>
<proteinExistence type="predicted"/>
<organism evidence="2 3">
    <name type="scientific">Streptomyces viridosporus (strain ATCC 14672 / DSM 40746 / JCM 4963 / KCTC 9882 / NRRL B-12104 / FH 1290)</name>
    <name type="common">Streptomyces ghanaensis</name>
    <dbReference type="NCBI Taxonomy" id="566461"/>
    <lineage>
        <taxon>Bacteria</taxon>
        <taxon>Bacillati</taxon>
        <taxon>Actinomycetota</taxon>
        <taxon>Actinomycetes</taxon>
        <taxon>Kitasatosporales</taxon>
        <taxon>Streptomycetaceae</taxon>
        <taxon>Streptomyces</taxon>
    </lineage>
</organism>
<feature type="compositionally biased region" description="Basic and acidic residues" evidence="1">
    <location>
        <begin position="46"/>
        <end position="64"/>
    </location>
</feature>
<evidence type="ECO:0000256" key="1">
    <source>
        <dbReference type="SAM" id="MobiDB-lite"/>
    </source>
</evidence>